<feature type="transmembrane region" description="Helical" evidence="2">
    <location>
        <begin position="373"/>
        <end position="393"/>
    </location>
</feature>
<reference evidence="3 4" key="1">
    <citation type="submission" date="2024-03" db="EMBL/GenBank/DDBJ databases">
        <title>The Acrasis kona genome and developmental transcriptomes reveal deep origins of eukaryotic multicellular pathways.</title>
        <authorList>
            <person name="Sheikh S."/>
            <person name="Fu C.-J."/>
            <person name="Brown M.W."/>
            <person name="Baldauf S.L."/>
        </authorList>
    </citation>
    <scope>NUCLEOTIDE SEQUENCE [LARGE SCALE GENOMIC DNA]</scope>
    <source>
        <strain evidence="3 4">ATCC MYA-3509</strain>
    </source>
</reference>
<evidence type="ECO:0008006" key="5">
    <source>
        <dbReference type="Google" id="ProtNLM"/>
    </source>
</evidence>
<dbReference type="EMBL" id="JAOPGA020000995">
    <property type="protein sequence ID" value="KAL0483788.1"/>
    <property type="molecule type" value="Genomic_DNA"/>
</dbReference>
<keyword evidence="2" id="KW-0472">Membrane</keyword>
<feature type="compositionally biased region" description="Basic and acidic residues" evidence="1">
    <location>
        <begin position="441"/>
        <end position="450"/>
    </location>
</feature>
<name>A0AAW2Z462_9EUKA</name>
<feature type="region of interest" description="Disordered" evidence="1">
    <location>
        <begin position="419"/>
        <end position="450"/>
    </location>
</feature>
<feature type="non-terminal residue" evidence="3">
    <location>
        <position position="450"/>
    </location>
</feature>
<evidence type="ECO:0000313" key="4">
    <source>
        <dbReference type="Proteomes" id="UP001431209"/>
    </source>
</evidence>
<feature type="transmembrane region" description="Helical" evidence="2">
    <location>
        <begin position="53"/>
        <end position="77"/>
    </location>
</feature>
<gene>
    <name evidence="3" type="ORF">AKO1_014055</name>
</gene>
<evidence type="ECO:0000256" key="1">
    <source>
        <dbReference type="SAM" id="MobiDB-lite"/>
    </source>
</evidence>
<dbReference type="AlphaFoldDB" id="A0AAW2Z462"/>
<proteinExistence type="predicted"/>
<accession>A0AAW2Z462</accession>
<sequence length="450" mass="50606">MYPKLCPPGSSSQVLPSLNSSSVNNTYLTAPVLYITKPSVVFGNDSTYEKLLFYTYIGGSSVIVVVFLLLLFVWLLFTQKYVKLLDFVYNDGHNVSNGLMRRERTAVGGFFSLICSIVLALIWLVFFYSYFGNNISEDRTLVPNLFIDQPITADFNLTLTIEGYVALCVQNGPDGVFSTCSNNIFVQSSLQMNNPYNMTCKANRVGAFRNQSCTINFICTNCSLLSSSQDTTVELYFREKHTYATRYVFTTHVTSGYKNQQKKCCQLSSLYGEISSGSLFFRGMNKPFVAQMSMVQTLFTDKSGETATKETGYHIVQYSWSNGDLLGTKNFSWYNGLGFTFVMNKEPYTEMITISSIQLWPTLITQLLSTTSGIVTVSAAVVIVIEYGISLFTKQLKSKKLDKLMQFREKFILIKSERSSLHSTEEGSSQDLELEETPESTSEKTKNVLK</sequence>
<keyword evidence="4" id="KW-1185">Reference proteome</keyword>
<keyword evidence="2" id="KW-1133">Transmembrane helix</keyword>
<evidence type="ECO:0000313" key="3">
    <source>
        <dbReference type="EMBL" id="KAL0483788.1"/>
    </source>
</evidence>
<keyword evidence="2" id="KW-0812">Transmembrane</keyword>
<feature type="transmembrane region" description="Helical" evidence="2">
    <location>
        <begin position="110"/>
        <end position="131"/>
    </location>
</feature>
<comment type="caution">
    <text evidence="3">The sequence shown here is derived from an EMBL/GenBank/DDBJ whole genome shotgun (WGS) entry which is preliminary data.</text>
</comment>
<protein>
    <recommendedName>
        <fullName evidence="5">Transmembrane protein</fullName>
    </recommendedName>
</protein>
<dbReference type="Proteomes" id="UP001431209">
    <property type="component" value="Unassembled WGS sequence"/>
</dbReference>
<evidence type="ECO:0000256" key="2">
    <source>
        <dbReference type="SAM" id="Phobius"/>
    </source>
</evidence>
<organism evidence="3 4">
    <name type="scientific">Acrasis kona</name>
    <dbReference type="NCBI Taxonomy" id="1008807"/>
    <lineage>
        <taxon>Eukaryota</taxon>
        <taxon>Discoba</taxon>
        <taxon>Heterolobosea</taxon>
        <taxon>Tetramitia</taxon>
        <taxon>Eutetramitia</taxon>
        <taxon>Acrasidae</taxon>
        <taxon>Acrasis</taxon>
    </lineage>
</organism>